<proteinExistence type="predicted"/>
<reference evidence="2" key="1">
    <citation type="submission" date="2018-05" db="EMBL/GenBank/DDBJ databases">
        <title>Leptospira yasudae sp. nov. and Leptospira stimsonii sp. nov., two pathogenic species of the genus Leptospira isolated from environmental sources.</title>
        <authorList>
            <person name="Casanovas-Massana A."/>
            <person name="Hamond C."/>
            <person name="Santos L.A."/>
            <person name="Hacker K.P."/>
            <person name="Balassiano I."/>
            <person name="Medeiros M.A."/>
            <person name="Reis M.G."/>
            <person name="Ko A.I."/>
            <person name="Wunder E.A."/>
        </authorList>
    </citation>
    <scope>NUCLEOTIDE SEQUENCE [LARGE SCALE GENOMIC DNA]</scope>
    <source>
        <strain evidence="2">AMB6-RJ</strain>
    </source>
</reference>
<organism evidence="1 2">
    <name type="scientific">Leptospira stimsonii</name>
    <dbReference type="NCBI Taxonomy" id="2202203"/>
    <lineage>
        <taxon>Bacteria</taxon>
        <taxon>Pseudomonadati</taxon>
        <taxon>Spirochaetota</taxon>
        <taxon>Spirochaetia</taxon>
        <taxon>Leptospirales</taxon>
        <taxon>Leptospiraceae</taxon>
        <taxon>Leptospira</taxon>
    </lineage>
</organism>
<evidence type="ECO:0000313" key="2">
    <source>
        <dbReference type="Proteomes" id="UP000266669"/>
    </source>
</evidence>
<gene>
    <name evidence="1" type="ORF">DLM78_06800</name>
</gene>
<dbReference type="AlphaFoldDB" id="A0A8B3CTP3"/>
<evidence type="ECO:0000313" key="1">
    <source>
        <dbReference type="EMBL" id="RHX88627.1"/>
    </source>
</evidence>
<comment type="caution">
    <text evidence="1">The sequence shown here is derived from an EMBL/GenBank/DDBJ whole genome shotgun (WGS) entry which is preliminary data.</text>
</comment>
<accession>A0A8B3CTP3</accession>
<sequence>MKENSKTILGYKESLDENFLFKKLLRLAFNFINRVKQVWIVPSSSIEKEIGRLVRSRLPFRFKTGLLKTETLKRKILFRKREEIRFRASEGMRNGFQPIHYVPIRLIILKNPL</sequence>
<protein>
    <submittedName>
        <fullName evidence="1">Uncharacterized protein</fullName>
    </submittedName>
</protein>
<dbReference type="EMBL" id="QHCS01000001">
    <property type="protein sequence ID" value="RHX88627.1"/>
    <property type="molecule type" value="Genomic_DNA"/>
</dbReference>
<dbReference type="Proteomes" id="UP000266669">
    <property type="component" value="Unassembled WGS sequence"/>
</dbReference>
<name>A0A8B3CTP3_9LEPT</name>